<dbReference type="Gene3D" id="3.10.350.10">
    <property type="entry name" value="LysM domain"/>
    <property type="match status" value="1"/>
</dbReference>
<comment type="caution">
    <text evidence="3">The sequence shown here is derived from an EMBL/GenBank/DDBJ whole genome shotgun (WGS) entry which is preliminary data.</text>
</comment>
<feature type="domain" description="LysM" evidence="1">
    <location>
        <begin position="235"/>
        <end position="258"/>
    </location>
</feature>
<dbReference type="Pfam" id="PF20918">
    <property type="entry name" value="SPOCS_spoVID-N"/>
    <property type="match status" value="1"/>
</dbReference>
<accession>A0A9D1L0C7</accession>
<evidence type="ECO:0008006" key="5">
    <source>
        <dbReference type="Google" id="ProtNLM"/>
    </source>
</evidence>
<feature type="domain" description="Stage VI sporulation protein D N-terminal" evidence="2">
    <location>
        <begin position="3"/>
        <end position="53"/>
    </location>
</feature>
<dbReference type="InterPro" id="IPR018392">
    <property type="entry name" value="LysM"/>
</dbReference>
<sequence length="278" mass="32167">MQRLLFEKSIDLNHHLTELISINVDDHLAYSQEEKGMRATGELEISGEYLKNISRERFNDTLSLDIFAPEDRLDKNEEFYLEISDFDYRIQSGNLSVEVTVLCHGIQESDEKRVEIVEEEDDQDEQALIAQLKEMIEPDPHKDALKVAIEEELIRQEEESAVTEEEMIAPEPDQASQVLEVKESEPVAEPDFESERPDQVAEKMSEPEKIIRDDYIDVEDLFDDDQDAYVIYRIYVVSPGDTYASIAMRYGLDADRLAHYHHEAPLVAHQLLLIPDER</sequence>
<evidence type="ECO:0000259" key="1">
    <source>
        <dbReference type="Pfam" id="PF01476"/>
    </source>
</evidence>
<reference evidence="3" key="2">
    <citation type="journal article" date="2021" name="PeerJ">
        <title>Extensive microbial diversity within the chicken gut microbiome revealed by metagenomics and culture.</title>
        <authorList>
            <person name="Gilroy R."/>
            <person name="Ravi A."/>
            <person name="Getino M."/>
            <person name="Pursley I."/>
            <person name="Horton D.L."/>
            <person name="Alikhan N.F."/>
            <person name="Baker D."/>
            <person name="Gharbi K."/>
            <person name="Hall N."/>
            <person name="Watson M."/>
            <person name="Adriaenssens E.M."/>
            <person name="Foster-Nyarko E."/>
            <person name="Jarju S."/>
            <person name="Secka A."/>
            <person name="Antonio M."/>
            <person name="Oren A."/>
            <person name="Chaudhuri R.R."/>
            <person name="La Ragione R."/>
            <person name="Hildebrand F."/>
            <person name="Pallen M.J."/>
        </authorList>
    </citation>
    <scope>NUCLEOTIDE SEQUENCE</scope>
    <source>
        <strain evidence="3">CHK195-11698</strain>
    </source>
</reference>
<dbReference type="AlphaFoldDB" id="A0A9D1L0C7"/>
<reference evidence="3" key="1">
    <citation type="submission" date="2020-10" db="EMBL/GenBank/DDBJ databases">
        <authorList>
            <person name="Gilroy R."/>
        </authorList>
    </citation>
    <scope>NUCLEOTIDE SEQUENCE</scope>
    <source>
        <strain evidence="3">CHK195-11698</strain>
    </source>
</reference>
<dbReference type="SUPFAM" id="SSF54106">
    <property type="entry name" value="LysM domain"/>
    <property type="match status" value="1"/>
</dbReference>
<dbReference type="CDD" id="cd00118">
    <property type="entry name" value="LysM"/>
    <property type="match status" value="1"/>
</dbReference>
<dbReference type="Proteomes" id="UP000824175">
    <property type="component" value="Unassembled WGS sequence"/>
</dbReference>
<evidence type="ECO:0000313" key="4">
    <source>
        <dbReference type="Proteomes" id="UP000824175"/>
    </source>
</evidence>
<dbReference type="Pfam" id="PF01476">
    <property type="entry name" value="LysM"/>
    <property type="match status" value="1"/>
</dbReference>
<dbReference type="EMBL" id="DVMJ01000009">
    <property type="protein sequence ID" value="HIU12762.1"/>
    <property type="molecule type" value="Genomic_DNA"/>
</dbReference>
<evidence type="ECO:0000313" key="3">
    <source>
        <dbReference type="EMBL" id="HIU12762.1"/>
    </source>
</evidence>
<organism evidence="3 4">
    <name type="scientific">Candidatus Fimiplasma intestinipullorum</name>
    <dbReference type="NCBI Taxonomy" id="2840825"/>
    <lineage>
        <taxon>Bacteria</taxon>
        <taxon>Bacillati</taxon>
        <taxon>Bacillota</taxon>
        <taxon>Clostridia</taxon>
        <taxon>Eubacteriales</taxon>
        <taxon>Candidatus Fimiplasma</taxon>
    </lineage>
</organism>
<gene>
    <name evidence="3" type="ORF">IAD15_01650</name>
</gene>
<name>A0A9D1L0C7_9FIRM</name>
<dbReference type="InterPro" id="IPR048862">
    <property type="entry name" value="SPOCS_spoVID_N"/>
</dbReference>
<dbReference type="InterPro" id="IPR036779">
    <property type="entry name" value="LysM_dom_sf"/>
</dbReference>
<evidence type="ECO:0000259" key="2">
    <source>
        <dbReference type="Pfam" id="PF20918"/>
    </source>
</evidence>
<protein>
    <recommendedName>
        <fullName evidence="5">LysM domain-containing protein</fullName>
    </recommendedName>
</protein>
<proteinExistence type="predicted"/>